<evidence type="ECO:0000313" key="2">
    <source>
        <dbReference type="EMBL" id="KPQ43768.1"/>
    </source>
</evidence>
<keyword evidence="1" id="KW-0472">Membrane</keyword>
<feature type="transmembrane region" description="Helical" evidence="1">
    <location>
        <begin position="137"/>
        <end position="162"/>
    </location>
</feature>
<dbReference type="Pfam" id="PF10011">
    <property type="entry name" value="DUF2254"/>
    <property type="match status" value="1"/>
</dbReference>
<reference evidence="2 3" key="1">
    <citation type="submission" date="2015-09" db="EMBL/GenBank/DDBJ databases">
        <title>A metagenomics-based metabolic model of nitrate-dependent anaerobic oxidation of methane by Methanoperedens-like archaea.</title>
        <authorList>
            <person name="Arshad A."/>
            <person name="Speth D.R."/>
            <person name="De Graaf R.M."/>
            <person name="Op Den Camp H.J."/>
            <person name="Jetten M.S."/>
            <person name="Welte C.U."/>
        </authorList>
    </citation>
    <scope>NUCLEOTIDE SEQUENCE [LARGE SCALE GENOMIC DNA]</scope>
</reference>
<evidence type="ECO:0000313" key="3">
    <source>
        <dbReference type="Proteomes" id="UP000050360"/>
    </source>
</evidence>
<organism evidence="2 3">
    <name type="scientific">Candidatus Methanoperedens nitratireducens</name>
    <dbReference type="NCBI Taxonomy" id="1392998"/>
    <lineage>
        <taxon>Archaea</taxon>
        <taxon>Methanobacteriati</taxon>
        <taxon>Methanobacteriota</taxon>
        <taxon>Stenosarchaea group</taxon>
        <taxon>Methanomicrobia</taxon>
        <taxon>Methanosarcinales</taxon>
        <taxon>ANME-2 cluster</taxon>
        <taxon>Candidatus Methanoperedentaceae</taxon>
        <taxon>Candidatus Methanoperedens</taxon>
    </lineage>
</organism>
<proteinExistence type="predicted"/>
<name>A0A0P8AAX3_9EURY</name>
<evidence type="ECO:0000256" key="1">
    <source>
        <dbReference type="SAM" id="Phobius"/>
    </source>
</evidence>
<keyword evidence="1" id="KW-1133">Transmembrane helix</keyword>
<dbReference type="AlphaFoldDB" id="A0A0P8AAX3"/>
<dbReference type="InterPro" id="IPR018723">
    <property type="entry name" value="DUF2254_membrane"/>
</dbReference>
<sequence length="738" mass="83541">MGYKEIKLIYEAYLKNNLSFIIIFFIFLLVNCLILLGFYGLYQGSADSARYFFSTLAQSQASIVAIVITLTLVAVQLSSQTYTPRVMDLFLKSKMFWSLLSFYGISIIYDVAVLAMIPPIPSDKSLSEPILVFGSAVTFNTFILIGLILTIGTFSILFPFILNVIIQLKPEKILEGIIKATNINEIKAAAEGKIIDDPLLPIKEIGKKALSSGDDATVLKVITELSTVAGKLIEGRDFAKRKTYREILKTSLILSEVKVKEDRQARDSDNDVISYFTSYLSDLTERSLECKSILVFNNIAISLGNIGISLTKKKAKVVINVLGKLKEMEKLVLEKRLENDTCVPIEYFRMVSVEAANNQHWEAVEYSIGVLGLFVSKYEYSEQNVQIYDEDIIYGVIGVFQHPYLIVESIDEIGIAIVKAMPNIDGRDSVDFEEYFDGLIEIDRAVKHLNKMAEIAIKREWWGWESTMKETVRAITIICGSLIDKGGENLHHPINPTTLMAKSLEKITTSSTHSEVYYETKNILTILEMQAEYLANKTSKNVSIVVDSLIEIYKFIYLNHCKGNPCDMMLGAPASLGMIGKLTMINDIKFLGDEEFKKIKEKGFISPENFKPTTQKIVDAIIEMGIGASNNNYPNSSWIYVAEDAVRYIIFFSTYYIRNENKEICKYLVLKLKNMNGVYKDKFGDLITEIVLENEKGKTFGTSKYFIDEKGFSKSKELKMDDDDFKAFLIFKELFEKR</sequence>
<dbReference type="Proteomes" id="UP000050360">
    <property type="component" value="Unassembled WGS sequence"/>
</dbReference>
<feature type="transmembrane region" description="Helical" evidence="1">
    <location>
        <begin position="20"/>
        <end position="39"/>
    </location>
</feature>
<feature type="transmembrane region" description="Helical" evidence="1">
    <location>
        <begin position="51"/>
        <end position="75"/>
    </location>
</feature>
<dbReference type="EMBL" id="LKCM01000128">
    <property type="protein sequence ID" value="KPQ43768.1"/>
    <property type="molecule type" value="Genomic_DNA"/>
</dbReference>
<gene>
    <name evidence="2" type="ORF">MPEBLZ_01642</name>
</gene>
<feature type="transmembrane region" description="Helical" evidence="1">
    <location>
        <begin position="96"/>
        <end position="117"/>
    </location>
</feature>
<keyword evidence="1" id="KW-0812">Transmembrane</keyword>
<evidence type="ECO:0008006" key="4">
    <source>
        <dbReference type="Google" id="ProtNLM"/>
    </source>
</evidence>
<protein>
    <recommendedName>
        <fullName evidence="4">DUF2254 domain-containing protein</fullName>
    </recommendedName>
</protein>
<accession>A0A0P8AAX3</accession>
<comment type="caution">
    <text evidence="2">The sequence shown here is derived from an EMBL/GenBank/DDBJ whole genome shotgun (WGS) entry which is preliminary data.</text>
</comment>